<keyword evidence="5" id="KW-0472">Membrane</keyword>
<sequence>MSLHFLPETPLISVFSLFLVKPNPPSNVMLIPEANFSMSLIVNWTHSFYLKLKYNIRYCQAGSSVWNEVPQSATESYIESFRLQFLQPYTDYVVQMRCINQKGIGYWSDWSPNATARTPEASKSLKSDLWRVYEEKNNTVVKLIWKVKCLLMFV</sequence>
<evidence type="ECO:0000256" key="3">
    <source>
        <dbReference type="ARBA" id="ARBA00022729"/>
    </source>
</evidence>
<evidence type="ECO:0000256" key="5">
    <source>
        <dbReference type="ARBA" id="ARBA00023136"/>
    </source>
</evidence>
<dbReference type="GO" id="GO:0016020">
    <property type="term" value="C:membrane"/>
    <property type="evidence" value="ECO:0007669"/>
    <property type="project" value="UniProtKB-SubCell"/>
</dbReference>
<dbReference type="InterPro" id="IPR013783">
    <property type="entry name" value="Ig-like_fold"/>
</dbReference>
<feature type="domain" description="Fibronectin type-III" evidence="8">
    <location>
        <begin position="24"/>
        <end position="121"/>
    </location>
</feature>
<organism evidence="9 10">
    <name type="scientific">Electrophorus electricus</name>
    <name type="common">Electric eel</name>
    <name type="synonym">Gymnotus electricus</name>
    <dbReference type="NCBI Taxonomy" id="8005"/>
    <lineage>
        <taxon>Eukaryota</taxon>
        <taxon>Metazoa</taxon>
        <taxon>Chordata</taxon>
        <taxon>Craniata</taxon>
        <taxon>Vertebrata</taxon>
        <taxon>Euteleostomi</taxon>
        <taxon>Actinopterygii</taxon>
        <taxon>Neopterygii</taxon>
        <taxon>Teleostei</taxon>
        <taxon>Ostariophysi</taxon>
        <taxon>Gymnotiformes</taxon>
        <taxon>Gymnotoidei</taxon>
        <taxon>Gymnotidae</taxon>
        <taxon>Electrophorus</taxon>
    </lineage>
</organism>
<keyword evidence="6" id="KW-0675">Receptor</keyword>
<dbReference type="SMART" id="SM00060">
    <property type="entry name" value="FN3"/>
    <property type="match status" value="1"/>
</dbReference>
<dbReference type="Ensembl" id="ENSEEET00000044786.2">
    <property type="protein sequence ID" value="ENSEEEP00000044283.2"/>
    <property type="gene ID" value="ENSEEEG00000025681.1"/>
</dbReference>
<reference evidence="9" key="5">
    <citation type="submission" date="2025-09" db="UniProtKB">
        <authorList>
            <consortium name="Ensembl"/>
        </authorList>
    </citation>
    <scope>IDENTIFICATION</scope>
</reference>
<name>A0A4W4H6J4_ELEEL</name>
<dbReference type="InterPro" id="IPR003961">
    <property type="entry name" value="FN3_dom"/>
</dbReference>
<dbReference type="STRING" id="8005.ENSEEEP00000044283"/>
<proteinExistence type="predicted"/>
<evidence type="ECO:0000256" key="2">
    <source>
        <dbReference type="ARBA" id="ARBA00022692"/>
    </source>
</evidence>
<gene>
    <name evidence="9" type="primary">LOC113576766</name>
</gene>
<dbReference type="PANTHER" id="PTHR23037">
    <property type="entry name" value="CYTOKINE RECEPTOR"/>
    <property type="match status" value="1"/>
</dbReference>
<keyword evidence="4" id="KW-1133">Transmembrane helix</keyword>
<evidence type="ECO:0000313" key="9">
    <source>
        <dbReference type="Ensembl" id="ENSEEEP00000044283.2"/>
    </source>
</evidence>
<reference evidence="9" key="4">
    <citation type="submission" date="2025-08" db="UniProtKB">
        <authorList>
            <consortium name="Ensembl"/>
        </authorList>
    </citation>
    <scope>IDENTIFICATION</scope>
</reference>
<evidence type="ECO:0000256" key="7">
    <source>
        <dbReference type="ARBA" id="ARBA00023180"/>
    </source>
</evidence>
<reference evidence="10" key="1">
    <citation type="journal article" date="2014" name="Science">
        <title>Nonhuman genetics. Genomic basis for the convergent evolution of electric organs.</title>
        <authorList>
            <person name="Gallant J.R."/>
            <person name="Traeger L.L."/>
            <person name="Volkening J.D."/>
            <person name="Moffett H."/>
            <person name="Chen P.H."/>
            <person name="Novina C.D."/>
            <person name="Phillips G.N.Jr."/>
            <person name="Anand R."/>
            <person name="Wells G.B."/>
            <person name="Pinch M."/>
            <person name="Guth R."/>
            <person name="Unguez G.A."/>
            <person name="Albert J.S."/>
            <person name="Zakon H.H."/>
            <person name="Samanta M.P."/>
            <person name="Sussman M.R."/>
        </authorList>
    </citation>
    <scope>NUCLEOTIDE SEQUENCE [LARGE SCALE GENOMIC DNA]</scope>
</reference>
<accession>A0A4W4H6J4</accession>
<dbReference type="PANTHER" id="PTHR23037:SF44">
    <property type="entry name" value="LEPTIN RECEPTOR"/>
    <property type="match status" value="1"/>
</dbReference>
<dbReference type="Proteomes" id="UP000314983">
    <property type="component" value="Chromosome 17"/>
</dbReference>
<dbReference type="PROSITE" id="PS50853">
    <property type="entry name" value="FN3"/>
    <property type="match status" value="1"/>
</dbReference>
<dbReference type="Pfam" id="PF00041">
    <property type="entry name" value="fn3"/>
    <property type="match status" value="1"/>
</dbReference>
<keyword evidence="10" id="KW-1185">Reference proteome</keyword>
<dbReference type="AlphaFoldDB" id="A0A4W4H6J4"/>
<keyword evidence="2" id="KW-0812">Transmembrane</keyword>
<evidence type="ECO:0000256" key="6">
    <source>
        <dbReference type="ARBA" id="ARBA00023170"/>
    </source>
</evidence>
<dbReference type="GeneTree" id="ENSGT00940000155603"/>
<reference evidence="10" key="2">
    <citation type="journal article" date="2017" name="Sci. Adv.">
        <title>A tail of two voltages: Proteomic comparison of the three electric organs of the electric eel.</title>
        <authorList>
            <person name="Traeger L.L."/>
            <person name="Sabat G."/>
            <person name="Barrett-Wilt G.A."/>
            <person name="Wells G.B."/>
            <person name="Sussman M.R."/>
        </authorList>
    </citation>
    <scope>NUCLEOTIDE SEQUENCE [LARGE SCALE GENOMIC DNA]</scope>
</reference>
<dbReference type="Gene3D" id="2.60.40.10">
    <property type="entry name" value="Immunoglobulins"/>
    <property type="match status" value="1"/>
</dbReference>
<keyword evidence="3" id="KW-0732">Signal</keyword>
<reference evidence="9" key="3">
    <citation type="submission" date="2020-05" db="EMBL/GenBank/DDBJ databases">
        <title>Electrophorus electricus (electric eel) genome, fEleEle1, primary haplotype.</title>
        <authorList>
            <person name="Myers G."/>
            <person name="Meyer A."/>
            <person name="Fedrigo O."/>
            <person name="Formenti G."/>
            <person name="Rhie A."/>
            <person name="Tracey A."/>
            <person name="Sims Y."/>
            <person name="Jarvis E.D."/>
        </authorList>
    </citation>
    <scope>NUCLEOTIDE SEQUENCE [LARGE SCALE GENOMIC DNA]</scope>
</reference>
<evidence type="ECO:0000259" key="8">
    <source>
        <dbReference type="PROSITE" id="PS50853"/>
    </source>
</evidence>
<dbReference type="CDD" id="cd00063">
    <property type="entry name" value="FN3"/>
    <property type="match status" value="1"/>
</dbReference>
<keyword evidence="7" id="KW-0325">Glycoprotein</keyword>
<evidence type="ECO:0000313" key="10">
    <source>
        <dbReference type="Proteomes" id="UP000314983"/>
    </source>
</evidence>
<comment type="subcellular location">
    <subcellularLocation>
        <location evidence="1">Membrane</location>
        <topology evidence="1">Single-pass type I membrane protein</topology>
    </subcellularLocation>
</comment>
<evidence type="ECO:0000256" key="4">
    <source>
        <dbReference type="ARBA" id="ARBA00022989"/>
    </source>
</evidence>
<dbReference type="SUPFAM" id="SSF49265">
    <property type="entry name" value="Fibronectin type III"/>
    <property type="match status" value="1"/>
</dbReference>
<evidence type="ECO:0000256" key="1">
    <source>
        <dbReference type="ARBA" id="ARBA00004479"/>
    </source>
</evidence>
<dbReference type="InterPro" id="IPR036116">
    <property type="entry name" value="FN3_sf"/>
</dbReference>
<protein>
    <submittedName>
        <fullName evidence="9">Interleukin 6 cytokine family signal transduce</fullName>
    </submittedName>
</protein>